<dbReference type="GO" id="GO:0005634">
    <property type="term" value="C:nucleus"/>
    <property type="evidence" value="ECO:0007669"/>
    <property type="project" value="UniProtKB-SubCell"/>
</dbReference>
<evidence type="ECO:0000256" key="3">
    <source>
        <dbReference type="ARBA" id="ARBA00023125"/>
    </source>
</evidence>
<keyword evidence="2" id="KW-0805">Transcription regulation</keyword>
<evidence type="ECO:0000256" key="4">
    <source>
        <dbReference type="ARBA" id="ARBA00023163"/>
    </source>
</evidence>
<evidence type="ECO:0000256" key="5">
    <source>
        <dbReference type="ARBA" id="ARBA00023242"/>
    </source>
</evidence>
<dbReference type="GO" id="GO:0003677">
    <property type="term" value="F:DNA binding"/>
    <property type="evidence" value="ECO:0007669"/>
    <property type="project" value="UniProtKB-KW"/>
</dbReference>
<dbReference type="SUPFAM" id="SSF54171">
    <property type="entry name" value="DNA-binding domain"/>
    <property type="match status" value="3"/>
</dbReference>
<dbReference type="Proteomes" id="UP001630127">
    <property type="component" value="Unassembled WGS sequence"/>
</dbReference>
<feature type="region of interest" description="Disordered" evidence="6">
    <location>
        <begin position="752"/>
        <end position="773"/>
    </location>
</feature>
<keyword evidence="5" id="KW-0539">Nucleus</keyword>
<feature type="region of interest" description="Disordered" evidence="6">
    <location>
        <begin position="433"/>
        <end position="454"/>
    </location>
</feature>
<feature type="compositionally biased region" description="Basic and acidic residues" evidence="6">
    <location>
        <begin position="157"/>
        <end position="166"/>
    </location>
</feature>
<dbReference type="InterPro" id="IPR001739">
    <property type="entry name" value="Methyl_CpG_DNA-bd"/>
</dbReference>
<evidence type="ECO:0000256" key="1">
    <source>
        <dbReference type="ARBA" id="ARBA00004123"/>
    </source>
</evidence>
<dbReference type="PROSITE" id="PS50982">
    <property type="entry name" value="MBD"/>
    <property type="match status" value="3"/>
</dbReference>
<dbReference type="InterPro" id="IPR038945">
    <property type="entry name" value="MBD13-like"/>
</dbReference>
<dbReference type="EMBL" id="JBJUIK010000017">
    <property type="protein sequence ID" value="KAL3498796.1"/>
    <property type="molecule type" value="Genomic_DNA"/>
</dbReference>
<evidence type="ECO:0000256" key="2">
    <source>
        <dbReference type="ARBA" id="ARBA00023015"/>
    </source>
</evidence>
<evidence type="ECO:0000256" key="6">
    <source>
        <dbReference type="SAM" id="MobiDB-lite"/>
    </source>
</evidence>
<dbReference type="InterPro" id="IPR016177">
    <property type="entry name" value="DNA-bd_dom_sf"/>
</dbReference>
<feature type="compositionally biased region" description="Basic and acidic residues" evidence="6">
    <location>
        <begin position="440"/>
        <end position="451"/>
    </location>
</feature>
<reference evidence="8 9" key="1">
    <citation type="submission" date="2024-11" db="EMBL/GenBank/DDBJ databases">
        <title>A near-complete genome assembly of Cinchona calisaya.</title>
        <authorList>
            <person name="Lian D.C."/>
            <person name="Zhao X.W."/>
            <person name="Wei L."/>
        </authorList>
    </citation>
    <scope>NUCLEOTIDE SEQUENCE [LARGE SCALE GENOMIC DNA]</scope>
    <source>
        <tissue evidence="8">Nenye</tissue>
    </source>
</reference>
<feature type="compositionally biased region" description="Basic residues" evidence="6">
    <location>
        <begin position="532"/>
        <end position="541"/>
    </location>
</feature>
<proteinExistence type="predicted"/>
<feature type="domain" description="MBD" evidence="7">
    <location>
        <begin position="351"/>
        <end position="420"/>
    </location>
</feature>
<protein>
    <recommendedName>
        <fullName evidence="7">MBD domain-containing protein</fullName>
    </recommendedName>
</protein>
<feature type="region of interest" description="Disordered" evidence="6">
    <location>
        <begin position="521"/>
        <end position="578"/>
    </location>
</feature>
<dbReference type="AlphaFoldDB" id="A0ABD2XVL9"/>
<evidence type="ECO:0000259" key="7">
    <source>
        <dbReference type="PROSITE" id="PS50982"/>
    </source>
</evidence>
<dbReference type="PANTHER" id="PTHR34067">
    <property type="entry name" value="OS04G0193200 PROTEIN"/>
    <property type="match status" value="1"/>
</dbReference>
<feature type="region of interest" description="Disordered" evidence="6">
    <location>
        <begin position="142"/>
        <end position="180"/>
    </location>
</feature>
<feature type="domain" description="MBD" evidence="7">
    <location>
        <begin position="79"/>
        <end position="155"/>
    </location>
</feature>
<name>A0ABD2XVL9_9GENT</name>
<keyword evidence="3" id="KW-0238">DNA-binding</keyword>
<keyword evidence="9" id="KW-1185">Reference proteome</keyword>
<feature type="domain" description="MBD" evidence="7">
    <location>
        <begin position="230"/>
        <end position="300"/>
    </location>
</feature>
<gene>
    <name evidence="8" type="ORF">ACH5RR_041528</name>
</gene>
<keyword evidence="4" id="KW-0804">Transcription</keyword>
<comment type="subcellular location">
    <subcellularLocation>
        <location evidence="1">Nucleus</location>
    </subcellularLocation>
</comment>
<evidence type="ECO:0000313" key="8">
    <source>
        <dbReference type="EMBL" id="KAL3498796.1"/>
    </source>
</evidence>
<dbReference type="PANTHER" id="PTHR34067:SF20">
    <property type="entry name" value="OS08G0206700 PROTEIN"/>
    <property type="match status" value="1"/>
</dbReference>
<sequence>MASGMSPDELPPGWKEHIKVSNGRKNKYFTNDEMGLKFYTKKQVIEFVSTKDVCQGTSHSVSEHDQNGTCSKSEASPVVVERNESLEWLPRGWIIESRNRKKGPYAGAIYKTYIEPSTGYKFYSKPQVIKYLESVNCNVASGEQKKEASRSNSSKQDIPEHCESIKGKSHISGEEENDMGNPSLEIVCCKDSGDTSSKQDVPQHWESMKDKGIVSAKEENGMGKPSLNIVPCVMYKSNELPTGWIKEIRARKSRGQDTYYIDPISGYEFLSKKDVFRYLETGDISCCVMKPKKSKRSVLKLIEDDVSKISRDTSSKQDAPEHCESMKDQSIISGNGESGMGKPSLDIVPCVVDKSNVLDELPPGWIKEIRARKSHGQDTYYIDPVSGYEFRSKKDVLRYLKTGDIGHCAIKPKKSNSSVLKFVEGDVSDSAPAVLHKQKKQPEAERSKETEGNNISVDAKVATLTLDPSEDKKVRLELIRLDKLADSSQQKTEGSKIDVKVDDDGAVSSIATAILNGQKQPEDVLDTDTQIHLKKSKKRKPPSMPIRSSKRLLGQGPDMLPKLGSSERASQAAGRKPVETEAYTLSSLGQNAAANGLPQQLNTKPVVPFLGTEMQNSIENPSRDQGVGEQAVGQVNERRDEENPRCQDSQFWYPFGDSLADPCYEFAFKTLTGEIPLEDSLAFSGCCQPQIETSCTQGDVSFGMLEIDTTPVLFQNDVPLHFDSLQQNTSTNQLPTNLAIPSGNINLPSCSSFGSQQPSLEARSKDYETRVDS</sequence>
<accession>A0ABD2XVL9</accession>
<organism evidence="8 9">
    <name type="scientific">Cinchona calisaya</name>
    <dbReference type="NCBI Taxonomy" id="153742"/>
    <lineage>
        <taxon>Eukaryota</taxon>
        <taxon>Viridiplantae</taxon>
        <taxon>Streptophyta</taxon>
        <taxon>Embryophyta</taxon>
        <taxon>Tracheophyta</taxon>
        <taxon>Spermatophyta</taxon>
        <taxon>Magnoliopsida</taxon>
        <taxon>eudicotyledons</taxon>
        <taxon>Gunneridae</taxon>
        <taxon>Pentapetalae</taxon>
        <taxon>asterids</taxon>
        <taxon>lamiids</taxon>
        <taxon>Gentianales</taxon>
        <taxon>Rubiaceae</taxon>
        <taxon>Cinchonoideae</taxon>
        <taxon>Cinchoneae</taxon>
        <taxon>Cinchona</taxon>
    </lineage>
</organism>
<feature type="compositionally biased region" description="Basic and acidic residues" evidence="6">
    <location>
        <begin position="636"/>
        <end position="645"/>
    </location>
</feature>
<evidence type="ECO:0000313" key="9">
    <source>
        <dbReference type="Proteomes" id="UP001630127"/>
    </source>
</evidence>
<feature type="compositionally biased region" description="Basic and acidic residues" evidence="6">
    <location>
        <begin position="762"/>
        <end position="773"/>
    </location>
</feature>
<feature type="region of interest" description="Disordered" evidence="6">
    <location>
        <begin position="616"/>
        <end position="645"/>
    </location>
</feature>
<comment type="caution">
    <text evidence="8">The sequence shown here is derived from an EMBL/GenBank/DDBJ whole genome shotgun (WGS) entry which is preliminary data.</text>
</comment>
<dbReference type="Pfam" id="PF01429">
    <property type="entry name" value="MBD"/>
    <property type="match status" value="3"/>
</dbReference>
<dbReference type="Gene3D" id="3.30.890.10">
    <property type="entry name" value="Methyl-cpg-binding Protein 2, Chain A"/>
    <property type="match status" value="3"/>
</dbReference>